<evidence type="ECO:0000256" key="2">
    <source>
        <dbReference type="ARBA" id="ARBA00022598"/>
    </source>
</evidence>
<dbReference type="InterPro" id="IPR025110">
    <property type="entry name" value="AMP-bd_C"/>
</dbReference>
<organism evidence="3">
    <name type="scientific">Cyprideis torosa</name>
    <dbReference type="NCBI Taxonomy" id="163714"/>
    <lineage>
        <taxon>Eukaryota</taxon>
        <taxon>Metazoa</taxon>
        <taxon>Ecdysozoa</taxon>
        <taxon>Arthropoda</taxon>
        <taxon>Crustacea</taxon>
        <taxon>Oligostraca</taxon>
        <taxon>Ostracoda</taxon>
        <taxon>Podocopa</taxon>
        <taxon>Podocopida</taxon>
        <taxon>Cytherocopina</taxon>
        <taxon>Cytheroidea</taxon>
        <taxon>Cytherideidae</taxon>
        <taxon>Cyprideis</taxon>
    </lineage>
</organism>
<dbReference type="Gene3D" id="3.30.300.30">
    <property type="match status" value="1"/>
</dbReference>
<comment type="similarity">
    <text evidence="1">Belongs to the ATP-dependent AMP-binding enzyme family.</text>
</comment>
<protein>
    <submittedName>
        <fullName evidence="3">Uncharacterized protein</fullName>
    </submittedName>
</protein>
<dbReference type="InterPro" id="IPR045851">
    <property type="entry name" value="AMP-bd_C_sf"/>
</dbReference>
<dbReference type="OrthoDB" id="6364769at2759"/>
<dbReference type="PANTHER" id="PTHR24096:SF149">
    <property type="entry name" value="AMP-BINDING DOMAIN-CONTAINING PROTEIN-RELATED"/>
    <property type="match status" value="1"/>
</dbReference>
<dbReference type="PANTHER" id="PTHR24096">
    <property type="entry name" value="LONG-CHAIN-FATTY-ACID--COA LIGASE"/>
    <property type="match status" value="1"/>
</dbReference>
<dbReference type="GO" id="GO:0016405">
    <property type="term" value="F:CoA-ligase activity"/>
    <property type="evidence" value="ECO:0007669"/>
    <property type="project" value="TreeGrafter"/>
</dbReference>
<sequence length="102" mass="11582">MDLQVAPAELENLLLKHPNIADCAVIGIPDDDVGERLRAYVVPRGQITEDEVARHVQEHLSEHKFLTGGVELVESIPKSTTGKLLRRQLKDEYLKRLKEQME</sequence>
<dbReference type="SUPFAM" id="SSF56801">
    <property type="entry name" value="Acetyl-CoA synthetase-like"/>
    <property type="match status" value="1"/>
</dbReference>
<evidence type="ECO:0000313" key="3">
    <source>
        <dbReference type="EMBL" id="CAD7224560.1"/>
    </source>
</evidence>
<keyword evidence="2" id="KW-0436">Ligase</keyword>
<dbReference type="Pfam" id="PF13193">
    <property type="entry name" value="AMP-binding_C"/>
    <property type="match status" value="1"/>
</dbReference>
<name>A0A7R8ZI29_9CRUS</name>
<dbReference type="EMBL" id="OB660397">
    <property type="protein sequence ID" value="CAD7224560.1"/>
    <property type="molecule type" value="Genomic_DNA"/>
</dbReference>
<accession>A0A7R8ZI29</accession>
<dbReference type="AlphaFoldDB" id="A0A7R8ZI29"/>
<gene>
    <name evidence="3" type="ORF">CTOB1V02_LOCUS2517</name>
</gene>
<evidence type="ECO:0000256" key="1">
    <source>
        <dbReference type="ARBA" id="ARBA00006432"/>
    </source>
</evidence>
<proteinExistence type="inferred from homology"/>
<reference evidence="3" key="1">
    <citation type="submission" date="2020-11" db="EMBL/GenBank/DDBJ databases">
        <authorList>
            <person name="Tran Van P."/>
        </authorList>
    </citation>
    <scope>NUCLEOTIDE SEQUENCE</scope>
</reference>